<keyword evidence="2" id="KW-1185">Reference proteome</keyword>
<accession>A0A9P0CS74</accession>
<evidence type="ECO:0008006" key="3">
    <source>
        <dbReference type="Google" id="ProtNLM"/>
    </source>
</evidence>
<protein>
    <recommendedName>
        <fullName evidence="3">Regulatory protein zeste</fullName>
    </recommendedName>
</protein>
<dbReference type="Proteomes" id="UP001153636">
    <property type="component" value="Chromosome 3"/>
</dbReference>
<dbReference type="AlphaFoldDB" id="A0A9P0CS74"/>
<organism evidence="1 2">
    <name type="scientific">Psylliodes chrysocephalus</name>
    <dbReference type="NCBI Taxonomy" id="3402493"/>
    <lineage>
        <taxon>Eukaryota</taxon>
        <taxon>Metazoa</taxon>
        <taxon>Ecdysozoa</taxon>
        <taxon>Arthropoda</taxon>
        <taxon>Hexapoda</taxon>
        <taxon>Insecta</taxon>
        <taxon>Pterygota</taxon>
        <taxon>Neoptera</taxon>
        <taxon>Endopterygota</taxon>
        <taxon>Coleoptera</taxon>
        <taxon>Polyphaga</taxon>
        <taxon>Cucujiformia</taxon>
        <taxon>Chrysomeloidea</taxon>
        <taxon>Chrysomelidae</taxon>
        <taxon>Galerucinae</taxon>
        <taxon>Alticini</taxon>
        <taxon>Psylliodes</taxon>
    </lineage>
</organism>
<gene>
    <name evidence="1" type="ORF">PSYICH_LOCUS8999</name>
</gene>
<dbReference type="OrthoDB" id="6819217at2759"/>
<dbReference type="EMBL" id="OV651815">
    <property type="protein sequence ID" value="CAH1108507.1"/>
    <property type="molecule type" value="Genomic_DNA"/>
</dbReference>
<reference evidence="1" key="1">
    <citation type="submission" date="2022-01" db="EMBL/GenBank/DDBJ databases">
        <authorList>
            <person name="King R."/>
        </authorList>
    </citation>
    <scope>NUCLEOTIDE SEQUENCE</scope>
</reference>
<proteinExistence type="predicted"/>
<evidence type="ECO:0000313" key="1">
    <source>
        <dbReference type="EMBL" id="CAH1108507.1"/>
    </source>
</evidence>
<sequence length="165" mass="19033">MSGAIFKAKKQRGANTAVEQYEEYIKFLENDELFRTGTINPTVPENYIKQKWEELTIKLNYNSKGPQLTTDKWIQHYRFKYRKYPVNKNKTGGGPKVKNPLTSLEEKAINAWGKVVVGGSSLVPELYGDIIQNTPTNAHSFYENILKDFNIENIESMLEDNAQFY</sequence>
<evidence type="ECO:0000313" key="2">
    <source>
        <dbReference type="Proteomes" id="UP001153636"/>
    </source>
</evidence>
<name>A0A9P0CS74_9CUCU</name>